<feature type="transmembrane region" description="Helical" evidence="1">
    <location>
        <begin position="40"/>
        <end position="60"/>
    </location>
</feature>
<keyword evidence="1" id="KW-0472">Membrane</keyword>
<name>A0AAE6ML49_9SPHI</name>
<evidence type="ECO:0000256" key="1">
    <source>
        <dbReference type="SAM" id="Phobius"/>
    </source>
</evidence>
<evidence type="ECO:0000313" key="4">
    <source>
        <dbReference type="EMBL" id="QTE50632.1"/>
    </source>
</evidence>
<evidence type="ECO:0000313" key="6">
    <source>
        <dbReference type="Proteomes" id="UP000663940"/>
    </source>
</evidence>
<feature type="transmembrane region" description="Helical" evidence="1">
    <location>
        <begin position="81"/>
        <end position="99"/>
    </location>
</feature>
<proteinExistence type="predicted"/>
<feature type="transmembrane region" description="Helical" evidence="1">
    <location>
        <begin position="278"/>
        <end position="296"/>
    </location>
</feature>
<feature type="transmembrane region" description="Helical" evidence="1">
    <location>
        <begin position="316"/>
        <end position="334"/>
    </location>
</feature>
<feature type="transmembrane region" description="Helical" evidence="1">
    <location>
        <begin position="192"/>
        <end position="214"/>
    </location>
</feature>
<keyword evidence="3" id="KW-0808">Transferase</keyword>
<protein>
    <submittedName>
        <fullName evidence="3">Acyltransferase</fullName>
    </submittedName>
</protein>
<dbReference type="EMBL" id="CP043451">
    <property type="protein sequence ID" value="QEM06832.1"/>
    <property type="molecule type" value="Genomic_DNA"/>
</dbReference>
<gene>
    <name evidence="3" type="ORF">DIU31_026235</name>
    <name evidence="4" type="ORF">J3L21_01185</name>
</gene>
<dbReference type="Proteomes" id="UP000663940">
    <property type="component" value="Chromosome"/>
</dbReference>
<dbReference type="InterPro" id="IPR002656">
    <property type="entry name" value="Acyl_transf_3_dom"/>
</dbReference>
<dbReference type="GO" id="GO:0009103">
    <property type="term" value="P:lipopolysaccharide biosynthetic process"/>
    <property type="evidence" value="ECO:0007669"/>
    <property type="project" value="TreeGrafter"/>
</dbReference>
<keyword evidence="1" id="KW-1133">Transmembrane helix</keyword>
<dbReference type="GO" id="GO:0016020">
    <property type="term" value="C:membrane"/>
    <property type="evidence" value="ECO:0007669"/>
    <property type="project" value="TreeGrafter"/>
</dbReference>
<dbReference type="RefSeq" id="WP_112653100.1">
    <property type="nucleotide sequence ID" value="NZ_CP043451.1"/>
</dbReference>
<dbReference type="GO" id="GO:0016747">
    <property type="term" value="F:acyltransferase activity, transferring groups other than amino-acyl groups"/>
    <property type="evidence" value="ECO:0007669"/>
    <property type="project" value="InterPro"/>
</dbReference>
<keyword evidence="3" id="KW-0012">Acyltransferase</keyword>
<feature type="transmembrane region" description="Helical" evidence="1">
    <location>
        <begin position="127"/>
        <end position="146"/>
    </location>
</feature>
<dbReference type="PANTHER" id="PTHR23028:SF53">
    <property type="entry name" value="ACYL_TRANSF_3 DOMAIN-CONTAINING PROTEIN"/>
    <property type="match status" value="1"/>
</dbReference>
<reference evidence="4 6" key="2">
    <citation type="submission" date="2021-03" db="EMBL/GenBank/DDBJ databases">
        <title>Mucilaginibacter strains isolated from gold and copper mining confer multi heavy-metal resistance.</title>
        <authorList>
            <person name="Li Y."/>
        </authorList>
    </citation>
    <scope>NUCLEOTIDE SEQUENCE [LARGE SCALE GENOMIC DNA]</scope>
    <source>
        <strain evidence="4 6">P2-4</strain>
    </source>
</reference>
<dbReference type="AlphaFoldDB" id="A0AAE6ML49"/>
<evidence type="ECO:0000313" key="3">
    <source>
        <dbReference type="EMBL" id="QEM06832.1"/>
    </source>
</evidence>
<keyword evidence="1" id="KW-0812">Transmembrane</keyword>
<feature type="transmembrane region" description="Helical" evidence="1">
    <location>
        <begin position="226"/>
        <end position="244"/>
    </location>
</feature>
<dbReference type="InterPro" id="IPR050879">
    <property type="entry name" value="Acyltransferase_3"/>
</dbReference>
<evidence type="ECO:0000313" key="5">
    <source>
        <dbReference type="Proteomes" id="UP000250557"/>
    </source>
</evidence>
<evidence type="ECO:0000259" key="2">
    <source>
        <dbReference type="Pfam" id="PF01757"/>
    </source>
</evidence>
<accession>A0AAE6ML49</accession>
<keyword evidence="6" id="KW-1185">Reference proteome</keyword>
<sequence>MKLNQLTFTRFLAAVAIVVYHAKSDIWPFNLPVLHNVFSKANVGVSYFFILSGFVMIIAYGQQKAVKVKPGNYYLNRIARIYPVYLFALILAALRLLIIDTLPVKEFILQLFAIQSWFPGYISKVNAPGWSLSVEALFYVAFPLLFNYYYSRFSFKSVAILVSCLWLTTQVLLNFLYRSPYYAAPPSTIHDLLFYFPLMHINEFMIGNILGFVYLKSAKRQANYDLHITFIVIALLVVLSVNNYLSFHDGLMAVLFAPLILLLALNNGKITKVFSNKYLILLGEASYSMYILQHPIKSFLSFFFKKIRVVNPELQFYTFLVALICISIACYFFIEIPAKDWIKGWKDRKRLKLQAVDDSVNF</sequence>
<reference evidence="3 5" key="1">
    <citation type="submission" date="2019-08" db="EMBL/GenBank/DDBJ databases">
        <title>Comparative genome analysis confer to the adaptation heavy metal polluted environment.</title>
        <authorList>
            <person name="Li Y."/>
        </authorList>
    </citation>
    <scope>NUCLEOTIDE SEQUENCE [LARGE SCALE GENOMIC DNA]</scope>
    <source>
        <strain evidence="3 5">P2</strain>
    </source>
</reference>
<feature type="transmembrane region" description="Helical" evidence="1">
    <location>
        <begin position="250"/>
        <end position="266"/>
    </location>
</feature>
<dbReference type="PANTHER" id="PTHR23028">
    <property type="entry name" value="ACETYLTRANSFERASE"/>
    <property type="match status" value="1"/>
</dbReference>
<dbReference type="EMBL" id="CP071880">
    <property type="protein sequence ID" value="QTE50632.1"/>
    <property type="molecule type" value="Genomic_DNA"/>
</dbReference>
<feature type="transmembrane region" description="Helical" evidence="1">
    <location>
        <begin position="158"/>
        <end position="177"/>
    </location>
</feature>
<dbReference type="Pfam" id="PF01757">
    <property type="entry name" value="Acyl_transf_3"/>
    <property type="match status" value="1"/>
</dbReference>
<dbReference type="Proteomes" id="UP000250557">
    <property type="component" value="Chromosome"/>
</dbReference>
<organism evidence="3 5">
    <name type="scientific">Mucilaginibacter rubeus</name>
    <dbReference type="NCBI Taxonomy" id="2027860"/>
    <lineage>
        <taxon>Bacteria</taxon>
        <taxon>Pseudomonadati</taxon>
        <taxon>Bacteroidota</taxon>
        <taxon>Sphingobacteriia</taxon>
        <taxon>Sphingobacteriales</taxon>
        <taxon>Sphingobacteriaceae</taxon>
        <taxon>Mucilaginibacter</taxon>
    </lineage>
</organism>
<feature type="domain" description="Acyltransferase 3" evidence="2">
    <location>
        <begin position="6"/>
        <end position="331"/>
    </location>
</feature>